<protein>
    <submittedName>
        <fullName evidence="1">Uncharacterized protein</fullName>
    </submittedName>
</protein>
<keyword evidence="2" id="KW-1185">Reference proteome</keyword>
<reference evidence="1" key="2">
    <citation type="journal article" date="2022" name="New Phytol.">
        <title>Evolutionary transition to the ectomycorrhizal habit in the genomes of a hyperdiverse lineage of mushroom-forming fungi.</title>
        <authorList>
            <person name="Looney B."/>
            <person name="Miyauchi S."/>
            <person name="Morin E."/>
            <person name="Drula E."/>
            <person name="Courty P.E."/>
            <person name="Kohler A."/>
            <person name="Kuo A."/>
            <person name="LaButti K."/>
            <person name="Pangilinan J."/>
            <person name="Lipzen A."/>
            <person name="Riley R."/>
            <person name="Andreopoulos W."/>
            <person name="He G."/>
            <person name="Johnson J."/>
            <person name="Nolan M."/>
            <person name="Tritt A."/>
            <person name="Barry K.W."/>
            <person name="Grigoriev I.V."/>
            <person name="Nagy L.G."/>
            <person name="Hibbett D."/>
            <person name="Henrissat B."/>
            <person name="Matheny P.B."/>
            <person name="Labbe J."/>
            <person name="Martin F.M."/>
        </authorList>
    </citation>
    <scope>NUCLEOTIDE SEQUENCE</scope>
    <source>
        <strain evidence="1">FP105234-sp</strain>
    </source>
</reference>
<evidence type="ECO:0000313" key="1">
    <source>
        <dbReference type="EMBL" id="KAI0046473.1"/>
    </source>
</evidence>
<feature type="non-terminal residue" evidence="1">
    <location>
        <position position="1"/>
    </location>
</feature>
<feature type="non-terminal residue" evidence="1">
    <location>
        <position position="188"/>
    </location>
</feature>
<sequence>EYGEASSKIWTVYMNESQKYDRALVDRWSRDMEGLLIFTGLFSAVLTAFLVESLPLLQLDTGGATVTLLEHMSAQMGSITNTSYPVVGPLASIANPPAAGSPLRVNVLWCLSLLISLLCALCATLVQQWARTYMHAIDMQSAPHQRARIRAFLYKGIEKTGAKAIVEFLPLLLHISMFMFIAGLYDFI</sequence>
<gene>
    <name evidence="1" type="ORF">FA95DRAFT_1476512</name>
</gene>
<dbReference type="EMBL" id="MU275924">
    <property type="protein sequence ID" value="KAI0046473.1"/>
    <property type="molecule type" value="Genomic_DNA"/>
</dbReference>
<name>A0ACB8RQV8_9AGAM</name>
<accession>A0ACB8RQV8</accession>
<dbReference type="Proteomes" id="UP000814033">
    <property type="component" value="Unassembled WGS sequence"/>
</dbReference>
<proteinExistence type="predicted"/>
<comment type="caution">
    <text evidence="1">The sequence shown here is derived from an EMBL/GenBank/DDBJ whole genome shotgun (WGS) entry which is preliminary data.</text>
</comment>
<organism evidence="1 2">
    <name type="scientific">Auriscalpium vulgare</name>
    <dbReference type="NCBI Taxonomy" id="40419"/>
    <lineage>
        <taxon>Eukaryota</taxon>
        <taxon>Fungi</taxon>
        <taxon>Dikarya</taxon>
        <taxon>Basidiomycota</taxon>
        <taxon>Agaricomycotina</taxon>
        <taxon>Agaricomycetes</taxon>
        <taxon>Russulales</taxon>
        <taxon>Auriscalpiaceae</taxon>
        <taxon>Auriscalpium</taxon>
    </lineage>
</organism>
<reference evidence="1" key="1">
    <citation type="submission" date="2021-02" db="EMBL/GenBank/DDBJ databases">
        <authorList>
            <consortium name="DOE Joint Genome Institute"/>
            <person name="Ahrendt S."/>
            <person name="Looney B.P."/>
            <person name="Miyauchi S."/>
            <person name="Morin E."/>
            <person name="Drula E."/>
            <person name="Courty P.E."/>
            <person name="Chicoki N."/>
            <person name="Fauchery L."/>
            <person name="Kohler A."/>
            <person name="Kuo A."/>
            <person name="Labutti K."/>
            <person name="Pangilinan J."/>
            <person name="Lipzen A."/>
            <person name="Riley R."/>
            <person name="Andreopoulos W."/>
            <person name="He G."/>
            <person name="Johnson J."/>
            <person name="Barry K.W."/>
            <person name="Grigoriev I.V."/>
            <person name="Nagy L."/>
            <person name="Hibbett D."/>
            <person name="Henrissat B."/>
            <person name="Matheny P.B."/>
            <person name="Labbe J."/>
            <person name="Martin F."/>
        </authorList>
    </citation>
    <scope>NUCLEOTIDE SEQUENCE</scope>
    <source>
        <strain evidence="1">FP105234-sp</strain>
    </source>
</reference>
<evidence type="ECO:0000313" key="2">
    <source>
        <dbReference type="Proteomes" id="UP000814033"/>
    </source>
</evidence>